<sequence>MLAATRPWNACTKRLYSELRQVAPYMLKAVQGKAKEAFVLQRLQQAKRNRYGEDSWFVSSTPTAEVLGVADGVGGWRRLGIDAGAFASELMDCCAKQTQRGDFDGRNVQQLLIDGYGQVRSHAKGVHGSSTACLLAMNRSNCMLHSANLGDSGFLVVRNDKVIYKSEEQLHDFNTPYQLTAAPAEQEANVYCDRPESAVISKLSLHPGDLVILATDGLFDNVPESILLQLLRRLPSNRDEQQLQQIANRVVEVAKDFSTCSYFQSPFAIKAKASNVRYEGGGKPDDITVILASVAL</sequence>
<comment type="cofactor">
    <cofactor evidence="1 11">
        <name>Mn(2+)</name>
        <dbReference type="ChEBI" id="CHEBI:29035"/>
    </cofactor>
</comment>
<dbReference type="SMART" id="SM00331">
    <property type="entry name" value="PP2C_SIG"/>
    <property type="match status" value="1"/>
</dbReference>
<keyword evidence="6 11" id="KW-0460">Magnesium</keyword>
<evidence type="ECO:0000313" key="14">
    <source>
        <dbReference type="Proteomes" id="UP000494163"/>
    </source>
</evidence>
<dbReference type="GO" id="GO:0046872">
    <property type="term" value="F:metal ion binding"/>
    <property type="evidence" value="ECO:0007669"/>
    <property type="project" value="UniProtKB-UniRule"/>
</dbReference>
<evidence type="ECO:0000256" key="10">
    <source>
        <dbReference type="ARBA" id="ARBA00048336"/>
    </source>
</evidence>
<keyword evidence="14" id="KW-1185">Reference proteome</keyword>
<dbReference type="GO" id="GO:0004722">
    <property type="term" value="F:protein serine/threonine phosphatase activity"/>
    <property type="evidence" value="ECO:0007669"/>
    <property type="project" value="UniProtKB-EC"/>
</dbReference>
<keyword evidence="4 11" id="KW-0479">Metal-binding</keyword>
<dbReference type="Gene3D" id="3.60.40.10">
    <property type="entry name" value="PPM-type phosphatase domain"/>
    <property type="match status" value="1"/>
</dbReference>
<feature type="domain" description="PPM-type phosphatase" evidence="12">
    <location>
        <begin position="37"/>
        <end position="294"/>
    </location>
</feature>
<dbReference type="STRING" id="30019.A0A0M3QYR0"/>
<dbReference type="InterPro" id="IPR036457">
    <property type="entry name" value="PPM-type-like_dom_sf"/>
</dbReference>
<dbReference type="AlphaFoldDB" id="A0A0M3QYR0"/>
<evidence type="ECO:0000256" key="11">
    <source>
        <dbReference type="RuleBase" id="RU366020"/>
    </source>
</evidence>
<dbReference type="CDD" id="cd00143">
    <property type="entry name" value="PP2Cc"/>
    <property type="match status" value="1"/>
</dbReference>
<evidence type="ECO:0000256" key="2">
    <source>
        <dbReference type="ARBA" id="ARBA00001946"/>
    </source>
</evidence>
<dbReference type="PROSITE" id="PS51746">
    <property type="entry name" value="PPM_2"/>
    <property type="match status" value="1"/>
</dbReference>
<dbReference type="Proteomes" id="UP000494163">
    <property type="component" value="Chromosome 3R"/>
</dbReference>
<dbReference type="InterPro" id="IPR039123">
    <property type="entry name" value="PPTC7"/>
</dbReference>
<evidence type="ECO:0000256" key="8">
    <source>
        <dbReference type="ARBA" id="ARBA00023211"/>
    </source>
</evidence>
<keyword evidence="5 11" id="KW-0378">Hydrolase</keyword>
<protein>
    <recommendedName>
        <fullName evidence="11">Protein phosphatase</fullName>
        <ecNumber evidence="11">3.1.3.16</ecNumber>
    </recommendedName>
</protein>
<dbReference type="Pfam" id="PF13672">
    <property type="entry name" value="PP2C_2"/>
    <property type="match status" value="1"/>
</dbReference>
<comment type="cofactor">
    <cofactor evidence="2 11">
        <name>Mg(2+)</name>
        <dbReference type="ChEBI" id="CHEBI:18420"/>
    </cofactor>
</comment>
<dbReference type="OrthoDB" id="60843at2759"/>
<evidence type="ECO:0000256" key="9">
    <source>
        <dbReference type="ARBA" id="ARBA00047761"/>
    </source>
</evidence>
<reference evidence="13 14" key="1">
    <citation type="submission" date="2015-08" db="EMBL/GenBank/DDBJ databases">
        <title>Ancestral chromatin configuration constrains chromatin evolution on differentiating sex chromosomes in Drosophila.</title>
        <authorList>
            <person name="Zhou Q."/>
            <person name="Bachtrog D."/>
        </authorList>
    </citation>
    <scope>NUCLEOTIDE SEQUENCE [LARGE SCALE GENOMIC DNA]</scope>
    <source>
        <tissue evidence="13">Whole larvae</tissue>
    </source>
</reference>
<dbReference type="OMA" id="DSWFVSS"/>
<evidence type="ECO:0000256" key="5">
    <source>
        <dbReference type="ARBA" id="ARBA00022801"/>
    </source>
</evidence>
<dbReference type="FunFam" id="3.60.40.10:FF:000009">
    <property type="entry name" value="Blast:Protein phosphatase PTC7 homolog"/>
    <property type="match status" value="1"/>
</dbReference>
<comment type="catalytic activity">
    <reaction evidence="9 11">
        <text>O-phospho-L-seryl-[protein] + H2O = L-seryl-[protein] + phosphate</text>
        <dbReference type="Rhea" id="RHEA:20629"/>
        <dbReference type="Rhea" id="RHEA-COMP:9863"/>
        <dbReference type="Rhea" id="RHEA-COMP:11604"/>
        <dbReference type="ChEBI" id="CHEBI:15377"/>
        <dbReference type="ChEBI" id="CHEBI:29999"/>
        <dbReference type="ChEBI" id="CHEBI:43474"/>
        <dbReference type="ChEBI" id="CHEBI:83421"/>
        <dbReference type="EC" id="3.1.3.16"/>
    </reaction>
</comment>
<comment type="catalytic activity">
    <reaction evidence="10 11">
        <text>O-phospho-L-threonyl-[protein] + H2O = L-threonyl-[protein] + phosphate</text>
        <dbReference type="Rhea" id="RHEA:47004"/>
        <dbReference type="Rhea" id="RHEA-COMP:11060"/>
        <dbReference type="Rhea" id="RHEA-COMP:11605"/>
        <dbReference type="ChEBI" id="CHEBI:15377"/>
        <dbReference type="ChEBI" id="CHEBI:30013"/>
        <dbReference type="ChEBI" id="CHEBI:43474"/>
        <dbReference type="ChEBI" id="CHEBI:61977"/>
        <dbReference type="EC" id="3.1.3.16"/>
    </reaction>
</comment>
<evidence type="ECO:0000256" key="1">
    <source>
        <dbReference type="ARBA" id="ARBA00001936"/>
    </source>
</evidence>
<proteinExistence type="inferred from homology"/>
<keyword evidence="7 11" id="KW-0904">Protein phosphatase</keyword>
<keyword evidence="8 11" id="KW-0464">Manganese</keyword>
<gene>
    <name evidence="13" type="ORF">Dbus_chr3Rg2799</name>
</gene>
<organism evidence="13 14">
    <name type="scientific">Drosophila busckii</name>
    <name type="common">Fruit fly</name>
    <dbReference type="NCBI Taxonomy" id="30019"/>
    <lineage>
        <taxon>Eukaryota</taxon>
        <taxon>Metazoa</taxon>
        <taxon>Ecdysozoa</taxon>
        <taxon>Arthropoda</taxon>
        <taxon>Hexapoda</taxon>
        <taxon>Insecta</taxon>
        <taxon>Pterygota</taxon>
        <taxon>Neoptera</taxon>
        <taxon>Endopterygota</taxon>
        <taxon>Diptera</taxon>
        <taxon>Brachycera</taxon>
        <taxon>Muscomorpha</taxon>
        <taxon>Ephydroidea</taxon>
        <taxon>Drosophilidae</taxon>
        <taxon>Drosophila</taxon>
    </lineage>
</organism>
<evidence type="ECO:0000256" key="6">
    <source>
        <dbReference type="ARBA" id="ARBA00022842"/>
    </source>
</evidence>
<accession>A0A0M3QYR0</accession>
<dbReference type="SUPFAM" id="SSF81606">
    <property type="entry name" value="PP2C-like"/>
    <property type="match status" value="1"/>
</dbReference>
<dbReference type="PANTHER" id="PTHR12320">
    <property type="entry name" value="PROTEIN PHOSPHATASE 2C"/>
    <property type="match status" value="1"/>
</dbReference>
<evidence type="ECO:0000256" key="4">
    <source>
        <dbReference type="ARBA" id="ARBA00022723"/>
    </source>
</evidence>
<evidence type="ECO:0000259" key="12">
    <source>
        <dbReference type="PROSITE" id="PS51746"/>
    </source>
</evidence>
<evidence type="ECO:0000313" key="13">
    <source>
        <dbReference type="EMBL" id="ALC48049.1"/>
    </source>
</evidence>
<evidence type="ECO:0000256" key="7">
    <source>
        <dbReference type="ARBA" id="ARBA00022912"/>
    </source>
</evidence>
<dbReference type="GO" id="GO:0005739">
    <property type="term" value="C:mitochondrion"/>
    <property type="evidence" value="ECO:0007669"/>
    <property type="project" value="TreeGrafter"/>
</dbReference>
<name>A0A0M3QYR0_DROBS</name>
<comment type="similarity">
    <text evidence="3 11">Belongs to the PP2C family.</text>
</comment>
<dbReference type="SMART" id="SM00332">
    <property type="entry name" value="PP2Cc"/>
    <property type="match status" value="1"/>
</dbReference>
<dbReference type="InterPro" id="IPR001932">
    <property type="entry name" value="PPM-type_phosphatase-like_dom"/>
</dbReference>
<dbReference type="PANTHER" id="PTHR12320:SF1">
    <property type="entry name" value="PROTEIN PHOSPHATASE PTC7 HOMOLOG"/>
    <property type="match status" value="1"/>
</dbReference>
<evidence type="ECO:0000256" key="3">
    <source>
        <dbReference type="ARBA" id="ARBA00006702"/>
    </source>
</evidence>
<dbReference type="EC" id="3.1.3.16" evidence="11"/>
<dbReference type="EMBL" id="CP012526">
    <property type="protein sequence ID" value="ALC48049.1"/>
    <property type="molecule type" value="Genomic_DNA"/>
</dbReference>